<evidence type="ECO:0000313" key="3">
    <source>
        <dbReference type="Proteomes" id="UP001549031"/>
    </source>
</evidence>
<feature type="transmembrane region" description="Helical" evidence="1">
    <location>
        <begin position="104"/>
        <end position="123"/>
    </location>
</feature>
<dbReference type="RefSeq" id="WP_247242079.1">
    <property type="nucleotide sequence ID" value="NZ_JALJRA010000001.1"/>
</dbReference>
<gene>
    <name evidence="2" type="ORF">ABID21_000120</name>
</gene>
<keyword evidence="1" id="KW-1133">Transmembrane helix</keyword>
<dbReference type="Proteomes" id="UP001549031">
    <property type="component" value="Unassembled WGS sequence"/>
</dbReference>
<dbReference type="InterPro" id="IPR018719">
    <property type="entry name" value="DUF2243_membrane"/>
</dbReference>
<sequence>MSATSQTASGEAAASPPLRWAGYSLGFALGGFFDGILLHQVLQWHHLLSGIEGARTDIRFLILTDGLFHVLMYMVAALGLWLLWRGRRQLPMTGADRLLVGNALIGFGAWHIIDSFLSHWILGIHRIRMDAENPLFWDLLWFVVFGLLPAALGLVLRRRGPGGGGAMLRSHAGLVAAILIAGPFAALPAPDDVTAMVVFRPGTSPAQAMAGIAAANARLLWSDAGDTVWAVDISGGGNADVFYRYGALLVGNSILPAGCLNWTRV</sequence>
<keyword evidence="3" id="KW-1185">Reference proteome</keyword>
<feature type="transmembrane region" description="Helical" evidence="1">
    <location>
        <begin position="135"/>
        <end position="156"/>
    </location>
</feature>
<feature type="transmembrane region" description="Helical" evidence="1">
    <location>
        <begin position="20"/>
        <end position="39"/>
    </location>
</feature>
<dbReference type="Pfam" id="PF10002">
    <property type="entry name" value="DUF2243"/>
    <property type="match status" value="1"/>
</dbReference>
<evidence type="ECO:0000313" key="2">
    <source>
        <dbReference type="EMBL" id="MET3584028.1"/>
    </source>
</evidence>
<protein>
    <submittedName>
        <fullName evidence="2">Membrane protein</fullName>
    </submittedName>
</protein>
<dbReference type="EMBL" id="JBEPLJ010000001">
    <property type="protein sequence ID" value="MET3584028.1"/>
    <property type="molecule type" value="Genomic_DNA"/>
</dbReference>
<keyword evidence="1" id="KW-0472">Membrane</keyword>
<name>A0ABV2H0H2_9HYPH</name>
<proteinExistence type="predicted"/>
<comment type="caution">
    <text evidence="2">The sequence shown here is derived from an EMBL/GenBank/DDBJ whole genome shotgun (WGS) entry which is preliminary data.</text>
</comment>
<feature type="transmembrane region" description="Helical" evidence="1">
    <location>
        <begin position="60"/>
        <end position="84"/>
    </location>
</feature>
<feature type="transmembrane region" description="Helical" evidence="1">
    <location>
        <begin position="168"/>
        <end position="187"/>
    </location>
</feature>
<keyword evidence="1" id="KW-0812">Transmembrane</keyword>
<organism evidence="2 3">
    <name type="scientific">Pseudorhizobium tarimense</name>
    <dbReference type="NCBI Taxonomy" id="1079109"/>
    <lineage>
        <taxon>Bacteria</taxon>
        <taxon>Pseudomonadati</taxon>
        <taxon>Pseudomonadota</taxon>
        <taxon>Alphaproteobacteria</taxon>
        <taxon>Hyphomicrobiales</taxon>
        <taxon>Rhizobiaceae</taxon>
        <taxon>Rhizobium/Agrobacterium group</taxon>
        <taxon>Pseudorhizobium</taxon>
    </lineage>
</organism>
<evidence type="ECO:0000256" key="1">
    <source>
        <dbReference type="SAM" id="Phobius"/>
    </source>
</evidence>
<reference evidence="2 3" key="1">
    <citation type="submission" date="2024-06" db="EMBL/GenBank/DDBJ databases">
        <title>Genomic Encyclopedia of Type Strains, Phase IV (KMG-IV): sequencing the most valuable type-strain genomes for metagenomic binning, comparative biology and taxonomic classification.</title>
        <authorList>
            <person name="Goeker M."/>
        </authorList>
    </citation>
    <scope>NUCLEOTIDE SEQUENCE [LARGE SCALE GENOMIC DNA]</scope>
    <source>
        <strain evidence="2 3">DSM 105042</strain>
    </source>
</reference>
<accession>A0ABV2H0H2</accession>